<evidence type="ECO:0000256" key="2">
    <source>
        <dbReference type="ARBA" id="ARBA00022771"/>
    </source>
</evidence>
<dbReference type="InterPro" id="IPR057847">
    <property type="entry name" value="ZMIZ1/ZMIZ2_GBD-like"/>
</dbReference>
<keyword evidence="1" id="KW-0479">Metal-binding</keyword>
<evidence type="ECO:0000256" key="4">
    <source>
        <dbReference type="PROSITE-ProRule" id="PRU00452"/>
    </source>
</evidence>
<feature type="compositionally biased region" description="Polar residues" evidence="5">
    <location>
        <begin position="440"/>
        <end position="456"/>
    </location>
</feature>
<dbReference type="InterPro" id="IPR004181">
    <property type="entry name" value="Znf_MIZ"/>
</dbReference>
<dbReference type="PROSITE" id="PS00202">
    <property type="entry name" value="RUBREDOXIN"/>
    <property type="match status" value="1"/>
</dbReference>
<feature type="compositionally biased region" description="Pro residues" evidence="5">
    <location>
        <begin position="45"/>
        <end position="55"/>
    </location>
</feature>
<gene>
    <name evidence="7" type="ORF">LY79DRAFT_517307</name>
</gene>
<dbReference type="Gene3D" id="3.30.40.10">
    <property type="entry name" value="Zinc/RING finger domain, C3HC4 (zinc finger)"/>
    <property type="match status" value="1"/>
</dbReference>
<dbReference type="Pfam" id="PF25527">
    <property type="entry name" value="GBD-like_ZMIZ1_ZMIZ2"/>
    <property type="match status" value="1"/>
</dbReference>
<evidence type="ECO:0000256" key="3">
    <source>
        <dbReference type="ARBA" id="ARBA00022833"/>
    </source>
</evidence>
<feature type="region of interest" description="Disordered" evidence="5">
    <location>
        <begin position="424"/>
        <end position="456"/>
    </location>
</feature>
<dbReference type="AlphaFoldDB" id="A0AAD8PY02"/>
<evidence type="ECO:0000313" key="7">
    <source>
        <dbReference type="EMBL" id="KAK1589629.1"/>
    </source>
</evidence>
<keyword evidence="8" id="KW-1185">Reference proteome</keyword>
<dbReference type="RefSeq" id="XP_060413170.1">
    <property type="nucleotide sequence ID" value="XM_060554922.1"/>
</dbReference>
<feature type="compositionally biased region" description="Low complexity" evidence="5">
    <location>
        <begin position="424"/>
        <end position="433"/>
    </location>
</feature>
<feature type="region of interest" description="Disordered" evidence="5">
    <location>
        <begin position="1023"/>
        <end position="1063"/>
    </location>
</feature>
<dbReference type="PANTHER" id="PTHR10782:SF4">
    <property type="entry name" value="TONALLI, ISOFORM E"/>
    <property type="match status" value="1"/>
</dbReference>
<evidence type="ECO:0000259" key="6">
    <source>
        <dbReference type="PROSITE" id="PS51044"/>
    </source>
</evidence>
<feature type="compositionally biased region" description="Polar residues" evidence="5">
    <location>
        <begin position="583"/>
        <end position="602"/>
    </location>
</feature>
<feature type="region of interest" description="Disordered" evidence="5">
    <location>
        <begin position="644"/>
        <end position="700"/>
    </location>
</feature>
<organism evidence="7 8">
    <name type="scientific">Colletotrichum navitas</name>
    <dbReference type="NCBI Taxonomy" id="681940"/>
    <lineage>
        <taxon>Eukaryota</taxon>
        <taxon>Fungi</taxon>
        <taxon>Dikarya</taxon>
        <taxon>Ascomycota</taxon>
        <taxon>Pezizomycotina</taxon>
        <taxon>Sordariomycetes</taxon>
        <taxon>Hypocreomycetidae</taxon>
        <taxon>Glomerellales</taxon>
        <taxon>Glomerellaceae</taxon>
        <taxon>Colletotrichum</taxon>
        <taxon>Colletotrichum graminicola species complex</taxon>
    </lineage>
</organism>
<sequence length="1063" mass="117079">MDDDVPTLEALVQPSPARHGTRIEQSPGVRGPRSPESDWAAALPSPAPTDQPSPPIASSNQDSHRNSDSCVQSPDLGHNHSVNIWNAIPPPSGGALTRDQDPARCEPSNTPQDRSQDTVSASQPVAPPPMPTPATIADPQRQSGQAVTSPPLNGQLAVPVHHPPRPPSQGNNDSLQTVGLPEANAHPEESLRPKVMAENLTAFISSLGGLNKLPDDGTSLPRVQLLKEAIETGDYFYIILHHVLCIWSIDGEAAYRLLGLAPDVAGNALGIVQNTLRKNGNMTQELVRFFANFPNSWASGLWETEAFRKHVGDVSIFLNNLHEQWNRIHIPAMRPRSGRGYPILADELRYQLKLRSPLLENIFFTVTRRHIGVPDGPIADQMAALFRQDAENDHAKMSEHDQRVFQQSLISRYKQLVHQNDLLQQQQQQQQQQRRLRQQTNPLPASGAQQPLSQNVAMPRQLNMPEPGRRSSTSFLPTQTTIASPTQVSSVQGFNMDPSPPVQNPHQFQRSFPGNIAQVPSQLRMRSNNPSLINSGIQPPMQQGPMRMPQMLMAQMNQAPTPAGSPHYANVQLPQIHSCNSQGFQQASNVNPDPRRQTAQQEYQHRHVQAIVQRQAANLASSQTQQVSSPRLQQAHQMLQVSRQRQSPTNAVGHPQMNPNAQGAIPGAAPAVGNHQVSRPPAARSRVSLPRDPPDATKSGRYYQSIKKLAVGPVATPAEQALHRLVFVVPKEDIGKLCSNRTLTRDGLPVSEYFDGSLRYRLRLCELPVNPGDPTKIAESTWAVAQTHWPDHINILVNGKVMTIRRKQHNGQHQPVELTPFILAGTNSISVAISPPSRPLKPNTMYYMAVEIIETLGYENIIDMVLQHGVISADATRAAIRKRLKPVTEDGDDELAVVGNDLSIDLADPFSATMFQIPVRGASCMHMECFDLATWLQTRPAKPKCTIHGAGDDCRLCNRGFGARPEPSLVDKWKCPLCDGDARPYSLRKDDFMAEVRSVLEKEGKLHTKTIYVAADGGWRAKVEEVGDGEDEEAEDEQPPTKRVKTRATPSEVANAVEVIELD</sequence>
<evidence type="ECO:0000256" key="5">
    <source>
        <dbReference type="SAM" id="MobiDB-lite"/>
    </source>
</evidence>
<evidence type="ECO:0000313" key="8">
    <source>
        <dbReference type="Proteomes" id="UP001230504"/>
    </source>
</evidence>
<dbReference type="GO" id="GO:0016925">
    <property type="term" value="P:protein sumoylation"/>
    <property type="evidence" value="ECO:0007669"/>
    <property type="project" value="TreeGrafter"/>
</dbReference>
<dbReference type="PANTHER" id="PTHR10782">
    <property type="entry name" value="ZINC FINGER MIZ DOMAIN-CONTAINING PROTEIN"/>
    <property type="match status" value="1"/>
</dbReference>
<dbReference type="GO" id="GO:0061665">
    <property type="term" value="F:SUMO ligase activity"/>
    <property type="evidence" value="ECO:0007669"/>
    <property type="project" value="TreeGrafter"/>
</dbReference>
<protein>
    <submittedName>
        <fullName evidence="7">MIZ/SP-RING zinc finger protein</fullName>
    </submittedName>
</protein>
<feature type="compositionally biased region" description="Polar residues" evidence="5">
    <location>
        <begin position="140"/>
        <end position="152"/>
    </location>
</feature>
<dbReference type="GO" id="GO:0000785">
    <property type="term" value="C:chromatin"/>
    <property type="evidence" value="ECO:0007669"/>
    <property type="project" value="TreeGrafter"/>
</dbReference>
<proteinExistence type="predicted"/>
<reference evidence="7" key="1">
    <citation type="submission" date="2021-06" db="EMBL/GenBank/DDBJ databases">
        <title>Comparative genomics, transcriptomics and evolutionary studies reveal genomic signatures of adaptation to plant cell wall in hemibiotrophic fungi.</title>
        <authorList>
            <consortium name="DOE Joint Genome Institute"/>
            <person name="Baroncelli R."/>
            <person name="Diaz J.F."/>
            <person name="Benocci T."/>
            <person name="Peng M."/>
            <person name="Battaglia E."/>
            <person name="Haridas S."/>
            <person name="Andreopoulos W."/>
            <person name="Labutti K."/>
            <person name="Pangilinan J."/>
            <person name="Floch G.L."/>
            <person name="Makela M.R."/>
            <person name="Henrissat B."/>
            <person name="Grigoriev I.V."/>
            <person name="Crouch J.A."/>
            <person name="De Vries R.P."/>
            <person name="Sukno S.A."/>
            <person name="Thon M.R."/>
        </authorList>
    </citation>
    <scope>NUCLEOTIDE SEQUENCE</scope>
    <source>
        <strain evidence="7">CBS 125086</strain>
    </source>
</reference>
<feature type="compositionally biased region" description="Acidic residues" evidence="5">
    <location>
        <begin position="1026"/>
        <end position="1038"/>
    </location>
</feature>
<feature type="region of interest" description="Disordered" evidence="5">
    <location>
        <begin position="1"/>
        <end position="179"/>
    </location>
</feature>
<dbReference type="EMBL" id="JAHLJV010000037">
    <property type="protein sequence ID" value="KAK1589629.1"/>
    <property type="molecule type" value="Genomic_DNA"/>
</dbReference>
<feature type="compositionally biased region" description="Polar residues" evidence="5">
    <location>
        <begin position="107"/>
        <end position="120"/>
    </location>
</feature>
<accession>A0AAD8PY02</accession>
<dbReference type="GeneID" id="85439162"/>
<evidence type="ECO:0000256" key="1">
    <source>
        <dbReference type="ARBA" id="ARBA00022723"/>
    </source>
</evidence>
<feature type="domain" description="SP-RING-type" evidence="6">
    <location>
        <begin position="891"/>
        <end position="1002"/>
    </location>
</feature>
<keyword evidence="2 4" id="KW-0863">Zinc-finger</keyword>
<dbReference type="InterPro" id="IPR018527">
    <property type="entry name" value="Rubredoxin_Fe_BS"/>
</dbReference>
<dbReference type="GO" id="GO:0008270">
    <property type="term" value="F:zinc ion binding"/>
    <property type="evidence" value="ECO:0007669"/>
    <property type="project" value="UniProtKB-KW"/>
</dbReference>
<dbReference type="InterPro" id="IPR013083">
    <property type="entry name" value="Znf_RING/FYVE/PHD"/>
</dbReference>
<feature type="region of interest" description="Disordered" evidence="5">
    <location>
        <begin position="583"/>
        <end position="606"/>
    </location>
</feature>
<dbReference type="Proteomes" id="UP001230504">
    <property type="component" value="Unassembled WGS sequence"/>
</dbReference>
<feature type="compositionally biased region" description="Polar residues" evidence="5">
    <location>
        <begin position="168"/>
        <end position="177"/>
    </location>
</feature>
<dbReference type="PROSITE" id="PS51044">
    <property type="entry name" value="ZF_SP_RING"/>
    <property type="match status" value="1"/>
</dbReference>
<name>A0AAD8PY02_9PEZI</name>
<comment type="caution">
    <text evidence="7">The sequence shown here is derived from an EMBL/GenBank/DDBJ whole genome shotgun (WGS) entry which is preliminary data.</text>
</comment>
<keyword evidence="3" id="KW-0862">Zinc</keyword>